<dbReference type="GO" id="GO:0005886">
    <property type="term" value="C:plasma membrane"/>
    <property type="evidence" value="ECO:0007669"/>
    <property type="project" value="TreeGrafter"/>
</dbReference>
<accession>A0AAI9C944</accession>
<name>A0AAI9C944_STEMA</name>
<dbReference type="Proteomes" id="UP001214521">
    <property type="component" value="Unassembled WGS sequence"/>
</dbReference>
<feature type="transmembrane region" description="Helical" evidence="1">
    <location>
        <begin position="147"/>
        <end position="169"/>
    </location>
</feature>
<comment type="caution">
    <text evidence="3">The sequence shown here is derived from an EMBL/GenBank/DDBJ whole genome shotgun (WGS) entry which is preliminary data.</text>
</comment>
<feature type="transmembrane region" description="Helical" evidence="1">
    <location>
        <begin position="46"/>
        <end position="68"/>
    </location>
</feature>
<keyword evidence="1" id="KW-1133">Transmembrane helix</keyword>
<evidence type="ECO:0000313" key="3">
    <source>
        <dbReference type="EMBL" id="EKT4440394.1"/>
    </source>
</evidence>
<dbReference type="EMBL" id="ABLOMU010000007">
    <property type="protein sequence ID" value="EKT4440394.1"/>
    <property type="molecule type" value="Genomic_DNA"/>
</dbReference>
<dbReference type="PANTHER" id="PTHR38684:SF1">
    <property type="entry name" value="PROTEIN AMPE"/>
    <property type="match status" value="1"/>
</dbReference>
<keyword evidence="1" id="KW-0812">Transmembrane</keyword>
<feature type="transmembrane region" description="Helical" evidence="1">
    <location>
        <begin position="275"/>
        <end position="296"/>
    </location>
</feature>
<feature type="chain" id="PRO_5042523289" evidence="2">
    <location>
        <begin position="23"/>
        <end position="297"/>
    </location>
</feature>
<evidence type="ECO:0000256" key="1">
    <source>
        <dbReference type="SAM" id="Phobius"/>
    </source>
</evidence>
<dbReference type="AlphaFoldDB" id="A0AAI9C944"/>
<proteinExistence type="predicted"/>
<evidence type="ECO:0000313" key="4">
    <source>
        <dbReference type="Proteomes" id="UP001214521"/>
    </source>
</evidence>
<protein>
    <submittedName>
        <fullName evidence="3">Regulatory signaling modulator protein AmpE</fullName>
    </submittedName>
</protein>
<feature type="transmembrane region" description="Helical" evidence="1">
    <location>
        <begin position="75"/>
        <end position="93"/>
    </location>
</feature>
<reference evidence="3" key="1">
    <citation type="submission" date="2022-07" db="EMBL/GenBank/DDBJ databases">
        <authorList>
            <consortium name="Clinical and Environmental Microbiology Branch: Whole genome sequencing antimicrobial resistance pathogens in the healthcare setting"/>
        </authorList>
    </citation>
    <scope>NUCLEOTIDE SEQUENCE</scope>
    <source>
        <strain evidence="3">Stenotrophomonas_maltophilia_2021CK-00905</strain>
    </source>
</reference>
<dbReference type="InterPro" id="IPR052966">
    <property type="entry name" value="Beta-lactamase_Reg"/>
</dbReference>
<gene>
    <name evidence="3" type="primary">ampE</name>
    <name evidence="3" type="ORF">QEK83_001018</name>
</gene>
<keyword evidence="1" id="KW-0472">Membrane</keyword>
<dbReference type="Pfam" id="PF17113">
    <property type="entry name" value="AmpE"/>
    <property type="match status" value="1"/>
</dbReference>
<organism evidence="3 4">
    <name type="scientific">Stenotrophomonas maltophilia</name>
    <name type="common">Pseudomonas maltophilia</name>
    <name type="synonym">Xanthomonas maltophilia</name>
    <dbReference type="NCBI Taxonomy" id="40324"/>
    <lineage>
        <taxon>Bacteria</taxon>
        <taxon>Pseudomonadati</taxon>
        <taxon>Pseudomonadota</taxon>
        <taxon>Gammaproteobacteria</taxon>
        <taxon>Lysobacterales</taxon>
        <taxon>Lysobacteraceae</taxon>
        <taxon>Stenotrophomonas</taxon>
        <taxon>Stenotrophomonas maltophilia group</taxon>
    </lineage>
</organism>
<keyword evidence="2" id="KW-0732">Signal</keyword>
<dbReference type="RefSeq" id="WP_088479074.1">
    <property type="nucleotide sequence ID" value="NZ_CP056088.1"/>
</dbReference>
<sequence length="297" mass="32388">MFTTLAAVLVALALGHVAPAAAASLRRFDGFRRWLGWLDARGGKAWQGPVGVALALALLPPLLLMALLAWLLRGVLFGLPSLLLGVAVLAWCWGPRDLDRDIEAIIDADDAATRQAAVRNLQAAGGSLREDVPSLVEATVFNALRRWFAVLFWFLLLGPVGALGYRLLALMAESPMRARVPVEPLALAQRLLGWIEWPVAQLMAFSMALVGNFDTAWKAWRQAHGERLAGGIGFLGAVARASVNAELREDAHDYTEAGLLPVWQRLPDLRDAMSLVWRMLLLWLAILALLVIAGWVT</sequence>
<dbReference type="PANTHER" id="PTHR38684">
    <property type="entry name" value="PROTEIN AMPE"/>
    <property type="match status" value="1"/>
</dbReference>
<dbReference type="GO" id="GO:0046677">
    <property type="term" value="P:response to antibiotic"/>
    <property type="evidence" value="ECO:0007669"/>
    <property type="project" value="TreeGrafter"/>
</dbReference>
<feature type="signal peptide" evidence="2">
    <location>
        <begin position="1"/>
        <end position="22"/>
    </location>
</feature>
<dbReference type="InterPro" id="IPR031347">
    <property type="entry name" value="AmpE"/>
</dbReference>
<evidence type="ECO:0000256" key="2">
    <source>
        <dbReference type="SAM" id="SignalP"/>
    </source>
</evidence>